<protein>
    <submittedName>
        <fullName evidence="1">Uncharacterized protein</fullName>
    </submittedName>
</protein>
<organism evidence="1 3">
    <name type="scientific">Streptomyces noursei</name>
    <name type="common">Streptomyces albulus</name>
    <dbReference type="NCBI Taxonomy" id="1971"/>
    <lineage>
        <taxon>Bacteria</taxon>
        <taxon>Bacillati</taxon>
        <taxon>Actinomycetota</taxon>
        <taxon>Actinomycetes</taxon>
        <taxon>Kitasatosporales</taxon>
        <taxon>Streptomycetaceae</taxon>
        <taxon>Streptomyces</taxon>
    </lineage>
</organism>
<evidence type="ECO:0000313" key="2">
    <source>
        <dbReference type="EMBL" id="GCB92787.1"/>
    </source>
</evidence>
<accession>A0A401QRM6</accession>
<evidence type="ECO:0000313" key="3">
    <source>
        <dbReference type="Proteomes" id="UP000288351"/>
    </source>
</evidence>
<comment type="caution">
    <text evidence="1">The sequence shown here is derived from an EMBL/GenBank/DDBJ whole genome shotgun (WGS) entry which is preliminary data.</text>
</comment>
<dbReference type="RefSeq" id="WP_016570955.1">
    <property type="nucleotide sequence ID" value="NZ_BHXC01000003.1"/>
</dbReference>
<name>A0A401QRM6_STRNR</name>
<proteinExistence type="predicted"/>
<dbReference type="Proteomes" id="UP000288351">
    <property type="component" value="Unassembled WGS sequence"/>
</dbReference>
<sequence>MHDTLNERPYMNTVGALVSEASFMGVVNTVKDNNPGMELGLAERIVAEGLKFVAACSRFPRDGLAPSRVVDEGWHGLILHTKVYSDLCEQLGGDFVHHFPGWDPMNYDPSVLERTRDRIRQCGYSVDDELWGPPVSAGVPLVSVAANCQHSTECAIKPMPTPQDPRE</sequence>
<dbReference type="EMBL" id="BHXC01000003">
    <property type="protein sequence ID" value="GCB87968.1"/>
    <property type="molecule type" value="Genomic_DNA"/>
</dbReference>
<dbReference type="AlphaFoldDB" id="A0A401QRM6"/>
<reference evidence="1 3" key="1">
    <citation type="journal article" date="2019" name="Microbiol. Resour. Announc.">
        <title>Draft Genome Sequence of the Most Traditional epsilon-Poly-l-Lysine Producer, Streptomyces albulus NBRC14147.</title>
        <authorList>
            <person name="Yamanaka K."/>
            <person name="Hamano Y."/>
        </authorList>
    </citation>
    <scope>NUCLEOTIDE SEQUENCE [LARGE SCALE GENOMIC DNA]</scope>
    <source>
        <strain evidence="1 3">NBRC 14147</strain>
    </source>
</reference>
<evidence type="ECO:0000313" key="1">
    <source>
        <dbReference type="EMBL" id="GCB87968.1"/>
    </source>
</evidence>
<gene>
    <name evidence="1" type="ORF">SALB_00637</name>
    <name evidence="2" type="ORF">SALB_05562</name>
</gene>
<dbReference type="EMBL" id="BHXC01000006">
    <property type="protein sequence ID" value="GCB92787.1"/>
    <property type="molecule type" value="Genomic_DNA"/>
</dbReference>